<evidence type="ECO:0000313" key="1">
    <source>
        <dbReference type="EMBL" id="GGL76698.1"/>
    </source>
</evidence>
<keyword evidence="2" id="KW-1185">Reference proteome</keyword>
<gene>
    <name evidence="1" type="ORF">GCM10011575_38560</name>
</gene>
<reference evidence="1" key="2">
    <citation type="submission" date="2020-09" db="EMBL/GenBank/DDBJ databases">
        <authorList>
            <person name="Sun Q."/>
            <person name="Zhou Y."/>
        </authorList>
    </citation>
    <scope>NUCLEOTIDE SEQUENCE</scope>
    <source>
        <strain evidence="1">CGMCC 4.7306</strain>
    </source>
</reference>
<name>A0A917SG36_9ACTN</name>
<accession>A0A917SG36</accession>
<dbReference type="EMBL" id="BMMZ01000011">
    <property type="protein sequence ID" value="GGL76698.1"/>
    <property type="molecule type" value="Genomic_DNA"/>
</dbReference>
<sequence>MSARIGLRIAAGPGILGFLCAGGAGLINASADPVKPLVFVGCTGKIVNVFGPGNQSTAQCTDQKGYTQIRAIAECKSHNFAYGAWVADNWSLSQTNTCYTGVMGSWGSGYYYQAR</sequence>
<organism evidence="1 2">
    <name type="scientific">Microlunatus endophyticus</name>
    <dbReference type="NCBI Taxonomy" id="1716077"/>
    <lineage>
        <taxon>Bacteria</taxon>
        <taxon>Bacillati</taxon>
        <taxon>Actinomycetota</taxon>
        <taxon>Actinomycetes</taxon>
        <taxon>Propionibacteriales</taxon>
        <taxon>Propionibacteriaceae</taxon>
        <taxon>Microlunatus</taxon>
    </lineage>
</organism>
<proteinExistence type="predicted"/>
<dbReference type="AlphaFoldDB" id="A0A917SG36"/>
<protein>
    <submittedName>
        <fullName evidence="1">Uncharacterized protein</fullName>
    </submittedName>
</protein>
<dbReference type="Proteomes" id="UP000613840">
    <property type="component" value="Unassembled WGS sequence"/>
</dbReference>
<dbReference type="RefSeq" id="WP_188897013.1">
    <property type="nucleotide sequence ID" value="NZ_BMMZ01000011.1"/>
</dbReference>
<comment type="caution">
    <text evidence="1">The sequence shown here is derived from an EMBL/GenBank/DDBJ whole genome shotgun (WGS) entry which is preliminary data.</text>
</comment>
<reference evidence="1" key="1">
    <citation type="journal article" date="2014" name="Int. J. Syst. Evol. Microbiol.">
        <title>Complete genome sequence of Corynebacterium casei LMG S-19264T (=DSM 44701T), isolated from a smear-ripened cheese.</title>
        <authorList>
            <consortium name="US DOE Joint Genome Institute (JGI-PGF)"/>
            <person name="Walter F."/>
            <person name="Albersmeier A."/>
            <person name="Kalinowski J."/>
            <person name="Ruckert C."/>
        </authorList>
    </citation>
    <scope>NUCLEOTIDE SEQUENCE</scope>
    <source>
        <strain evidence="1">CGMCC 4.7306</strain>
    </source>
</reference>
<evidence type="ECO:0000313" key="2">
    <source>
        <dbReference type="Proteomes" id="UP000613840"/>
    </source>
</evidence>